<dbReference type="Proteomes" id="UP000526003">
    <property type="component" value="Unassembled WGS sequence"/>
</dbReference>
<comment type="caution">
    <text evidence="2">The sequence shown here is derived from an EMBL/GenBank/DDBJ whole genome shotgun (WGS) entry which is preliminary data.</text>
</comment>
<evidence type="ECO:0000259" key="1">
    <source>
        <dbReference type="Pfam" id="PF12536"/>
    </source>
</evidence>
<dbReference type="InterPro" id="IPR021095">
    <property type="entry name" value="DUF3734"/>
</dbReference>
<evidence type="ECO:0000313" key="2">
    <source>
        <dbReference type="EMBL" id="MBC2693483.1"/>
    </source>
</evidence>
<evidence type="ECO:0000313" key="3">
    <source>
        <dbReference type="Proteomes" id="UP000526003"/>
    </source>
</evidence>
<protein>
    <submittedName>
        <fullName evidence="2">DUF3734 domain-containing protein</fullName>
    </submittedName>
</protein>
<feature type="domain" description="DUF3734" evidence="1">
    <location>
        <begin position="2"/>
        <end position="59"/>
    </location>
</feature>
<proteinExistence type="predicted"/>
<organism evidence="2 3">
    <name type="scientific">Pseudomonas kielensis</name>
    <dbReference type="NCBI Taxonomy" id="2762577"/>
    <lineage>
        <taxon>Bacteria</taxon>
        <taxon>Pseudomonadati</taxon>
        <taxon>Pseudomonadota</taxon>
        <taxon>Gammaproteobacteria</taxon>
        <taxon>Pseudomonadales</taxon>
        <taxon>Pseudomonadaceae</taxon>
        <taxon>Pseudomonas</taxon>
    </lineage>
</organism>
<keyword evidence="3" id="KW-1185">Reference proteome</keyword>
<dbReference type="AlphaFoldDB" id="A0A7X1GKB4"/>
<dbReference type="EMBL" id="JACMYG010000053">
    <property type="protein sequence ID" value="MBC2693483.1"/>
    <property type="molecule type" value="Genomic_DNA"/>
</dbReference>
<reference evidence="2 3" key="1">
    <citation type="submission" date="2020-08" db="EMBL/GenBank/DDBJ databases">
        <title>Pseudomonas sp. nov.</title>
        <authorList>
            <person name="Gieschler S."/>
            <person name="Fiedler G."/>
            <person name="Brinks E."/>
            <person name="Boehnlein C."/>
            <person name="Franz C.M.A.P."/>
            <person name="Kabisch J."/>
        </authorList>
    </citation>
    <scope>NUCLEOTIDE SEQUENCE [LARGE SCALE GENOMIC DNA]</scope>
    <source>
        <strain evidence="2 3">MBT-1</strain>
    </source>
</reference>
<name>A0A7X1GKB4_9PSED</name>
<dbReference type="Pfam" id="PF12536">
    <property type="entry name" value="DUF3734"/>
    <property type="match status" value="1"/>
</dbReference>
<gene>
    <name evidence="2" type="ORF">H7995_27270</name>
</gene>
<sequence>MRDLLSLNRGTLMHVIALQAPAREDDDHLKDLDFIPTGIAGRDFARRQMAAAPWNEAVDTGMSIVVHR</sequence>
<accession>A0A7X1GKB4</accession>